<evidence type="ECO:0000313" key="1">
    <source>
        <dbReference type="EMBL" id="GAI71758.1"/>
    </source>
</evidence>
<proteinExistence type="predicted"/>
<accession>X1QU19</accession>
<sequence>MDSFNLEPRYSTSQIPGKCIKCLAEQELNNCLRELLRGEEDNQQLQQRFEMLVAFLKSPESQKLRDESEKYLAEGKRVTLRLSLADGKPKYELEIS</sequence>
<protein>
    <submittedName>
        <fullName evidence="1">Uncharacterized protein</fullName>
    </submittedName>
</protein>
<dbReference type="AlphaFoldDB" id="X1QU19"/>
<organism evidence="1">
    <name type="scientific">marine sediment metagenome</name>
    <dbReference type="NCBI Taxonomy" id="412755"/>
    <lineage>
        <taxon>unclassified sequences</taxon>
        <taxon>metagenomes</taxon>
        <taxon>ecological metagenomes</taxon>
    </lineage>
</organism>
<name>X1QU19_9ZZZZ</name>
<reference evidence="1" key="1">
    <citation type="journal article" date="2014" name="Front. Microbiol.">
        <title>High frequency of phylogenetically diverse reductive dehalogenase-homologous genes in deep subseafloor sedimentary metagenomes.</title>
        <authorList>
            <person name="Kawai M."/>
            <person name="Futagami T."/>
            <person name="Toyoda A."/>
            <person name="Takaki Y."/>
            <person name="Nishi S."/>
            <person name="Hori S."/>
            <person name="Arai W."/>
            <person name="Tsubouchi T."/>
            <person name="Morono Y."/>
            <person name="Uchiyama I."/>
            <person name="Ito T."/>
            <person name="Fujiyama A."/>
            <person name="Inagaki F."/>
            <person name="Takami H."/>
        </authorList>
    </citation>
    <scope>NUCLEOTIDE SEQUENCE</scope>
    <source>
        <strain evidence="1">Expedition CK06-06</strain>
    </source>
</reference>
<comment type="caution">
    <text evidence="1">The sequence shown here is derived from an EMBL/GenBank/DDBJ whole genome shotgun (WGS) entry which is preliminary data.</text>
</comment>
<dbReference type="EMBL" id="BARW01001030">
    <property type="protein sequence ID" value="GAI71758.1"/>
    <property type="molecule type" value="Genomic_DNA"/>
</dbReference>
<gene>
    <name evidence="1" type="ORF">S12H4_03595</name>
</gene>